<dbReference type="InterPro" id="IPR010998">
    <property type="entry name" value="Integrase_recombinase_N"/>
</dbReference>
<dbReference type="AlphaFoldDB" id="A0A3E4QYM0"/>
<evidence type="ECO:0000259" key="3">
    <source>
        <dbReference type="PROSITE" id="PS51898"/>
    </source>
</evidence>
<dbReference type="InterPro" id="IPR013762">
    <property type="entry name" value="Integrase-like_cat_sf"/>
</dbReference>
<reference evidence="4 5" key="1">
    <citation type="submission" date="2018-08" db="EMBL/GenBank/DDBJ databases">
        <title>A genome reference for cultivated species of the human gut microbiota.</title>
        <authorList>
            <person name="Zou Y."/>
            <person name="Xue W."/>
            <person name="Luo G."/>
        </authorList>
    </citation>
    <scope>NUCLEOTIDE SEQUENCE [LARGE SCALE GENOMIC DNA]</scope>
    <source>
        <strain evidence="4 5">TF08-14</strain>
    </source>
</reference>
<dbReference type="InterPro" id="IPR011010">
    <property type="entry name" value="DNA_brk_join_enz"/>
</dbReference>
<gene>
    <name evidence="4" type="ORF">DXC81_01300</name>
</gene>
<dbReference type="RefSeq" id="WP_117678816.1">
    <property type="nucleotide sequence ID" value="NZ_QSRJ01000001.1"/>
</dbReference>
<dbReference type="EMBL" id="QSRJ01000001">
    <property type="protein sequence ID" value="RGL12319.1"/>
    <property type="molecule type" value="Genomic_DNA"/>
</dbReference>
<dbReference type="Proteomes" id="UP000260943">
    <property type="component" value="Unassembled WGS sequence"/>
</dbReference>
<evidence type="ECO:0000313" key="5">
    <source>
        <dbReference type="Proteomes" id="UP000260943"/>
    </source>
</evidence>
<comment type="caution">
    <text evidence="4">The sequence shown here is derived from an EMBL/GenBank/DDBJ whole genome shotgun (WGS) entry which is preliminary data.</text>
</comment>
<dbReference type="InterPro" id="IPR002104">
    <property type="entry name" value="Integrase_catalytic"/>
</dbReference>
<dbReference type="Gene3D" id="1.10.150.130">
    <property type="match status" value="1"/>
</dbReference>
<evidence type="ECO:0000256" key="1">
    <source>
        <dbReference type="ARBA" id="ARBA00023125"/>
    </source>
</evidence>
<name>A0A3E4QYM0_9ACTN</name>
<dbReference type="GO" id="GO:0003677">
    <property type="term" value="F:DNA binding"/>
    <property type="evidence" value="ECO:0007669"/>
    <property type="project" value="UniProtKB-KW"/>
</dbReference>
<sequence length="380" mass="42855">MAQAKMPGSITLVCDGVYRVRVSKGFRSDGKRRTVNRTVHGTREDAERECIRIAYEMGRSSAVGDSLTLSQYYYAIFREGESNRGKPRSAATLRGYDSQMERSVLPKIGDRPISAITHDEIRSVVKSASAPRKCKETLRTVLRCAYDDGFIDEPPMQRRIATARERRPQEVPWDPIEAAGALSAFRDSGQPMLEAYLILGLSGLRTEEALAVSPADVAKQETLDFETGETVATLTVAIRNTYTYDDGFREGTKTDFSARMMPVIVAGRDRLMQIIAQSRPERREDIPSWVSGRIVNLTYNQLLNRWRRVLPKLGLRYIPPDMLRHTSETMMQASMLPDTLVSRLHGHTDLRTDYAHYMRPGLAQAEMAAREVHKIMPVEG</sequence>
<keyword evidence="1" id="KW-0238">DNA-binding</keyword>
<dbReference type="GO" id="GO:0015074">
    <property type="term" value="P:DNA integration"/>
    <property type="evidence" value="ECO:0007669"/>
    <property type="project" value="InterPro"/>
</dbReference>
<dbReference type="Gene3D" id="1.10.443.10">
    <property type="entry name" value="Intergrase catalytic core"/>
    <property type="match status" value="1"/>
</dbReference>
<dbReference type="PROSITE" id="PS51898">
    <property type="entry name" value="TYR_RECOMBINASE"/>
    <property type="match status" value="1"/>
</dbReference>
<evidence type="ECO:0000256" key="2">
    <source>
        <dbReference type="ARBA" id="ARBA00023172"/>
    </source>
</evidence>
<dbReference type="GO" id="GO:0006310">
    <property type="term" value="P:DNA recombination"/>
    <property type="evidence" value="ECO:0007669"/>
    <property type="project" value="UniProtKB-KW"/>
</dbReference>
<keyword evidence="2" id="KW-0233">DNA recombination</keyword>
<organism evidence="4 5">
    <name type="scientific">Collinsella tanakaei</name>
    <dbReference type="NCBI Taxonomy" id="626935"/>
    <lineage>
        <taxon>Bacteria</taxon>
        <taxon>Bacillati</taxon>
        <taxon>Actinomycetota</taxon>
        <taxon>Coriobacteriia</taxon>
        <taxon>Coriobacteriales</taxon>
        <taxon>Coriobacteriaceae</taxon>
        <taxon>Collinsella</taxon>
    </lineage>
</organism>
<proteinExistence type="predicted"/>
<dbReference type="SUPFAM" id="SSF56349">
    <property type="entry name" value="DNA breaking-rejoining enzymes"/>
    <property type="match status" value="1"/>
</dbReference>
<evidence type="ECO:0000313" key="4">
    <source>
        <dbReference type="EMBL" id="RGL12319.1"/>
    </source>
</evidence>
<feature type="domain" description="Tyr recombinase" evidence="3">
    <location>
        <begin position="166"/>
        <end position="372"/>
    </location>
</feature>
<protein>
    <recommendedName>
        <fullName evidence="3">Tyr recombinase domain-containing protein</fullName>
    </recommendedName>
</protein>
<accession>A0A3E4QYM0</accession>